<accession>A0A6A6BIX0</accession>
<organism evidence="2 3">
    <name type="scientific">Aplosporella prunicola CBS 121167</name>
    <dbReference type="NCBI Taxonomy" id="1176127"/>
    <lineage>
        <taxon>Eukaryota</taxon>
        <taxon>Fungi</taxon>
        <taxon>Dikarya</taxon>
        <taxon>Ascomycota</taxon>
        <taxon>Pezizomycotina</taxon>
        <taxon>Dothideomycetes</taxon>
        <taxon>Dothideomycetes incertae sedis</taxon>
        <taxon>Botryosphaeriales</taxon>
        <taxon>Aplosporellaceae</taxon>
        <taxon>Aplosporella</taxon>
    </lineage>
</organism>
<feature type="compositionally biased region" description="Polar residues" evidence="1">
    <location>
        <begin position="21"/>
        <end position="37"/>
    </location>
</feature>
<gene>
    <name evidence="2" type="ORF">K452DRAFT_10709</name>
</gene>
<dbReference type="RefSeq" id="XP_033398489.1">
    <property type="nucleotide sequence ID" value="XM_033534975.1"/>
</dbReference>
<proteinExistence type="predicted"/>
<keyword evidence="3" id="KW-1185">Reference proteome</keyword>
<evidence type="ECO:0000256" key="1">
    <source>
        <dbReference type="SAM" id="MobiDB-lite"/>
    </source>
</evidence>
<evidence type="ECO:0000313" key="3">
    <source>
        <dbReference type="Proteomes" id="UP000799438"/>
    </source>
</evidence>
<evidence type="ECO:0000313" key="2">
    <source>
        <dbReference type="EMBL" id="KAF2142777.1"/>
    </source>
</evidence>
<dbReference type="AlphaFoldDB" id="A0A6A6BIX0"/>
<dbReference type="Proteomes" id="UP000799438">
    <property type="component" value="Unassembled WGS sequence"/>
</dbReference>
<feature type="region of interest" description="Disordered" evidence="1">
    <location>
        <begin position="1"/>
        <end position="78"/>
    </location>
</feature>
<dbReference type="GeneID" id="54292467"/>
<feature type="compositionally biased region" description="Basic residues" evidence="1">
    <location>
        <begin position="1"/>
        <end position="20"/>
    </location>
</feature>
<reference evidence="2" key="1">
    <citation type="journal article" date="2020" name="Stud. Mycol.">
        <title>101 Dothideomycetes genomes: a test case for predicting lifestyles and emergence of pathogens.</title>
        <authorList>
            <person name="Haridas S."/>
            <person name="Albert R."/>
            <person name="Binder M."/>
            <person name="Bloem J."/>
            <person name="Labutti K."/>
            <person name="Salamov A."/>
            <person name="Andreopoulos B."/>
            <person name="Baker S."/>
            <person name="Barry K."/>
            <person name="Bills G."/>
            <person name="Bluhm B."/>
            <person name="Cannon C."/>
            <person name="Castanera R."/>
            <person name="Culley D."/>
            <person name="Daum C."/>
            <person name="Ezra D."/>
            <person name="Gonzalez J."/>
            <person name="Henrissat B."/>
            <person name="Kuo A."/>
            <person name="Liang C."/>
            <person name="Lipzen A."/>
            <person name="Lutzoni F."/>
            <person name="Magnuson J."/>
            <person name="Mondo S."/>
            <person name="Nolan M."/>
            <person name="Ohm R."/>
            <person name="Pangilinan J."/>
            <person name="Park H.-J."/>
            <person name="Ramirez L."/>
            <person name="Alfaro M."/>
            <person name="Sun H."/>
            <person name="Tritt A."/>
            <person name="Yoshinaga Y."/>
            <person name="Zwiers L.-H."/>
            <person name="Turgeon B."/>
            <person name="Goodwin S."/>
            <person name="Spatafora J."/>
            <person name="Crous P."/>
            <person name="Grigoriev I."/>
        </authorList>
    </citation>
    <scope>NUCLEOTIDE SEQUENCE</scope>
    <source>
        <strain evidence="2">CBS 121167</strain>
    </source>
</reference>
<name>A0A6A6BIX0_9PEZI</name>
<dbReference type="EMBL" id="ML995483">
    <property type="protein sequence ID" value="KAF2142777.1"/>
    <property type="molecule type" value="Genomic_DNA"/>
</dbReference>
<protein>
    <submittedName>
        <fullName evidence="2">Uncharacterized protein</fullName>
    </submittedName>
</protein>
<sequence length="120" mass="13036">MPAHVHTHTHTHCKATKQNKAKQSNTRQQKTNPLQTTLPSPLPPSLPPSLSLSLSLSLSPNTVRTHHTPHPHDSIPVGTATRHCIATTHAAVARKSRLAMVLSLARGRAWHAVRGACIRL</sequence>
<feature type="compositionally biased region" description="Low complexity" evidence="1">
    <location>
        <begin position="48"/>
        <end position="60"/>
    </location>
</feature>